<organism evidence="1 2">
    <name type="scientific">Haloquadratum walsbyi J07HQW1</name>
    <dbReference type="NCBI Taxonomy" id="1238424"/>
    <lineage>
        <taxon>Archaea</taxon>
        <taxon>Methanobacteriati</taxon>
        <taxon>Methanobacteriota</taxon>
        <taxon>Stenosarchaea group</taxon>
        <taxon>Halobacteria</taxon>
        <taxon>Halobacteriales</taxon>
        <taxon>Haloferacaceae</taxon>
        <taxon>Haloquadratum</taxon>
    </lineage>
</organism>
<name>U1N1P2_9EURY</name>
<proteinExistence type="predicted"/>
<protein>
    <submittedName>
        <fullName evidence="1">Uncharacterized protein</fullName>
    </submittedName>
</protein>
<accession>U1N1P2</accession>
<evidence type="ECO:0000313" key="2">
    <source>
        <dbReference type="Proteomes" id="UP000030649"/>
    </source>
</evidence>
<dbReference type="EMBL" id="KE356560">
    <property type="protein sequence ID" value="ERG90263.1"/>
    <property type="molecule type" value="Genomic_DNA"/>
</dbReference>
<gene>
    <name evidence="1" type="ORF">J07HQW1_00281</name>
</gene>
<evidence type="ECO:0000313" key="1">
    <source>
        <dbReference type="EMBL" id="ERG90263.1"/>
    </source>
</evidence>
<sequence length="95" mass="10725">MRFKEAIDEASDAEFPVACEELIESCSDITFETQHGSVKSLGDIASVCKDIPDEFHSELEFRNHLYSLAPDDCIGRKKYDDRGSQHQSDHNSMSI</sequence>
<dbReference type="STRING" id="1238424.J07HQW1_00281"/>
<dbReference type="AlphaFoldDB" id="U1N1P2"/>
<reference evidence="1 2" key="1">
    <citation type="journal article" date="2013" name="PLoS ONE">
        <title>Assembly-driven community genomics of a hypersaline microbial ecosystem.</title>
        <authorList>
            <person name="Podell S."/>
            <person name="Ugalde J.A."/>
            <person name="Narasingarao P."/>
            <person name="Banfield J.F."/>
            <person name="Heidelberg K.B."/>
            <person name="Allen E.E."/>
        </authorList>
    </citation>
    <scope>NUCLEOTIDE SEQUENCE [LARGE SCALE GENOMIC DNA]</scope>
    <source>
        <strain evidence="2">J07HQW1</strain>
    </source>
</reference>
<dbReference type="Proteomes" id="UP000030649">
    <property type="component" value="Unassembled WGS sequence"/>
</dbReference>
<dbReference type="HOGENOM" id="CLU_133603_2_0_2"/>